<keyword evidence="2" id="KW-1185">Reference proteome</keyword>
<accession>A0ABQ0I4Y4</accession>
<organism evidence="1 2">
    <name type="scientific">Paraglaciecola agarilytica NO2</name>
    <dbReference type="NCBI Taxonomy" id="1125747"/>
    <lineage>
        <taxon>Bacteria</taxon>
        <taxon>Pseudomonadati</taxon>
        <taxon>Pseudomonadota</taxon>
        <taxon>Gammaproteobacteria</taxon>
        <taxon>Alteromonadales</taxon>
        <taxon>Alteromonadaceae</taxon>
        <taxon>Paraglaciecola</taxon>
    </lineage>
</organism>
<comment type="caution">
    <text evidence="1">The sequence shown here is derived from an EMBL/GenBank/DDBJ whole genome shotgun (WGS) entry which is preliminary data.</text>
</comment>
<name>A0ABQ0I4Y4_9ALTE</name>
<reference evidence="1 2" key="1">
    <citation type="journal article" date="2014" name="Environ. Microbiol.">
        <title>Comparative genomics of the marine bacterial genus Glaciecola reveals the high degree of genomic diversity and genomic characteristic for cold adaptation.</title>
        <authorList>
            <person name="Qin Q.L."/>
            <person name="Xie B.B."/>
            <person name="Yu Y."/>
            <person name="Shu Y.L."/>
            <person name="Rong J.C."/>
            <person name="Zhang Y.J."/>
            <person name="Zhao D.L."/>
            <person name="Chen X.L."/>
            <person name="Zhang X.Y."/>
            <person name="Chen B."/>
            <person name="Zhou B.C."/>
            <person name="Zhang Y.Z."/>
        </authorList>
    </citation>
    <scope>NUCLEOTIDE SEQUENCE [LARGE SCALE GENOMIC DNA]</scope>
    <source>
        <strain evidence="1 2">NO2</strain>
    </source>
</reference>
<gene>
    <name evidence="1" type="ORF">GAGA_1558</name>
</gene>
<evidence type="ECO:0000313" key="2">
    <source>
        <dbReference type="Proteomes" id="UP000008372"/>
    </source>
</evidence>
<dbReference type="Proteomes" id="UP000008372">
    <property type="component" value="Unassembled WGS sequence"/>
</dbReference>
<protein>
    <submittedName>
        <fullName evidence="1">Uncharacterized protein</fullName>
    </submittedName>
</protein>
<evidence type="ECO:0000313" key="1">
    <source>
        <dbReference type="EMBL" id="GAC04414.1"/>
    </source>
</evidence>
<proteinExistence type="predicted"/>
<sequence>MHTSARCFVAQEMKKGKPWAFLLEYEVRFTVEAAISGL</sequence>
<dbReference type="EMBL" id="BAEK01000026">
    <property type="protein sequence ID" value="GAC04414.1"/>
    <property type="molecule type" value="Genomic_DNA"/>
</dbReference>